<dbReference type="EMBL" id="JACHVC010000006">
    <property type="protein sequence ID" value="MBC2605619.1"/>
    <property type="molecule type" value="Genomic_DNA"/>
</dbReference>
<sequence length="174" mass="20371">MQKITDYETSRLKAERVLGKLDLAAVFKSVFPDYENHYKSTEKEDRAGTDYFVNCRSGMRKVDIKLMLKKSPWIGSRCDNLPVEYWSVKERGIRGLEGDADYVIWLYADTLRAVCAPRKQLRNYIDRHRLEWTYFLSKGESRTRLCSGYEYTSTFFWVPAWEIEKIGGGILKVA</sequence>
<proteinExistence type="predicted"/>
<name>A0A7X1B579_9BACT</name>
<protein>
    <submittedName>
        <fullName evidence="1">Uncharacterized protein</fullName>
    </submittedName>
</protein>
<reference evidence="1 2" key="1">
    <citation type="submission" date="2020-07" db="EMBL/GenBank/DDBJ databases">
        <authorList>
            <person name="Feng X."/>
        </authorList>
    </citation>
    <scope>NUCLEOTIDE SEQUENCE [LARGE SCALE GENOMIC DNA]</scope>
    <source>
        <strain evidence="1 2">JCM23202</strain>
    </source>
</reference>
<dbReference type="AlphaFoldDB" id="A0A7X1B579"/>
<comment type="caution">
    <text evidence="1">The sequence shown here is derived from an EMBL/GenBank/DDBJ whole genome shotgun (WGS) entry which is preliminary data.</text>
</comment>
<evidence type="ECO:0000313" key="2">
    <source>
        <dbReference type="Proteomes" id="UP000526501"/>
    </source>
</evidence>
<accession>A0A7X1B579</accession>
<gene>
    <name evidence="1" type="ORF">H5P27_06140</name>
</gene>
<keyword evidence="2" id="KW-1185">Reference proteome</keyword>
<dbReference type="Proteomes" id="UP000526501">
    <property type="component" value="Unassembled WGS sequence"/>
</dbReference>
<dbReference type="RefSeq" id="WP_185659488.1">
    <property type="nucleotide sequence ID" value="NZ_CAWPOO010000006.1"/>
</dbReference>
<evidence type="ECO:0000313" key="1">
    <source>
        <dbReference type="EMBL" id="MBC2605619.1"/>
    </source>
</evidence>
<organism evidence="1 2">
    <name type="scientific">Pelagicoccus albus</name>
    <dbReference type="NCBI Taxonomy" id="415222"/>
    <lineage>
        <taxon>Bacteria</taxon>
        <taxon>Pseudomonadati</taxon>
        <taxon>Verrucomicrobiota</taxon>
        <taxon>Opitutia</taxon>
        <taxon>Puniceicoccales</taxon>
        <taxon>Pelagicoccaceae</taxon>
        <taxon>Pelagicoccus</taxon>
    </lineage>
</organism>